<dbReference type="Proteomes" id="UP001219518">
    <property type="component" value="Unassembled WGS sequence"/>
</dbReference>
<name>A0AAE1H3Q8_9NEOP</name>
<keyword evidence="2" id="KW-0648">Protein biosynthesis</keyword>
<dbReference type="GO" id="GO:0003743">
    <property type="term" value="F:translation initiation factor activity"/>
    <property type="evidence" value="ECO:0007669"/>
    <property type="project" value="UniProtKB-KW"/>
</dbReference>
<evidence type="ECO:0000313" key="3">
    <source>
        <dbReference type="Proteomes" id="UP001219518"/>
    </source>
</evidence>
<keyword evidence="3" id="KW-1185">Reference proteome</keyword>
<feature type="non-terminal residue" evidence="2">
    <location>
        <position position="85"/>
    </location>
</feature>
<reference evidence="2" key="2">
    <citation type="journal article" date="2023" name="BMC Genomics">
        <title>Pest status, molecular evolution, and epigenetic factors derived from the genome assembly of Frankliniella fusca, a thysanopteran phytovirus vector.</title>
        <authorList>
            <person name="Catto M.A."/>
            <person name="Labadie P.E."/>
            <person name="Jacobson A.L."/>
            <person name="Kennedy G.G."/>
            <person name="Srinivasan R."/>
            <person name="Hunt B.G."/>
        </authorList>
    </citation>
    <scope>NUCLEOTIDE SEQUENCE</scope>
    <source>
        <strain evidence="2">PL_HMW_Pooled</strain>
    </source>
</reference>
<evidence type="ECO:0000313" key="2">
    <source>
        <dbReference type="EMBL" id="KAK3913993.1"/>
    </source>
</evidence>
<reference evidence="2" key="1">
    <citation type="submission" date="2021-07" db="EMBL/GenBank/DDBJ databases">
        <authorList>
            <person name="Catto M.A."/>
            <person name="Jacobson A."/>
            <person name="Kennedy G."/>
            <person name="Labadie P."/>
            <person name="Hunt B.G."/>
            <person name="Srinivasan R."/>
        </authorList>
    </citation>
    <scope>NUCLEOTIDE SEQUENCE</scope>
    <source>
        <strain evidence="2">PL_HMW_Pooled</strain>
        <tissue evidence="2">Head</tissue>
    </source>
</reference>
<dbReference type="AlphaFoldDB" id="A0AAE1H3Q8"/>
<organism evidence="2 3">
    <name type="scientific">Frankliniella fusca</name>
    <dbReference type="NCBI Taxonomy" id="407009"/>
    <lineage>
        <taxon>Eukaryota</taxon>
        <taxon>Metazoa</taxon>
        <taxon>Ecdysozoa</taxon>
        <taxon>Arthropoda</taxon>
        <taxon>Hexapoda</taxon>
        <taxon>Insecta</taxon>
        <taxon>Pterygota</taxon>
        <taxon>Neoptera</taxon>
        <taxon>Paraneoptera</taxon>
        <taxon>Thysanoptera</taxon>
        <taxon>Terebrantia</taxon>
        <taxon>Thripoidea</taxon>
        <taxon>Thripidae</taxon>
        <taxon>Frankliniella</taxon>
    </lineage>
</organism>
<gene>
    <name evidence="2" type="ORF">KUF71_023406</name>
</gene>
<accession>A0AAE1H3Q8</accession>
<dbReference type="EMBL" id="JAHWGI010000349">
    <property type="protein sequence ID" value="KAK3913993.1"/>
    <property type="molecule type" value="Genomic_DNA"/>
</dbReference>
<proteinExistence type="predicted"/>
<feature type="compositionally biased region" description="Basic residues" evidence="1">
    <location>
        <begin position="1"/>
        <end position="10"/>
    </location>
</feature>
<keyword evidence="2" id="KW-0396">Initiation factor</keyword>
<protein>
    <submittedName>
        <fullName evidence="2">Translation initiation factor IF-2</fullName>
    </submittedName>
</protein>
<feature type="region of interest" description="Disordered" evidence="1">
    <location>
        <begin position="1"/>
        <end position="40"/>
    </location>
</feature>
<evidence type="ECO:0000256" key="1">
    <source>
        <dbReference type="SAM" id="MobiDB-lite"/>
    </source>
</evidence>
<sequence>MLVKYLRRSHSPTPAAPAAPSPAARAAAPTPAAPATFAAAPTPAAAPAAAPAAPAAPAAAAQYSSCMPPGLSGWPGRAALGHALA</sequence>
<feature type="compositionally biased region" description="Low complexity" evidence="1">
    <location>
        <begin position="21"/>
        <end position="40"/>
    </location>
</feature>
<comment type="caution">
    <text evidence="2">The sequence shown here is derived from an EMBL/GenBank/DDBJ whole genome shotgun (WGS) entry which is preliminary data.</text>
</comment>